<feature type="non-terminal residue" evidence="1">
    <location>
        <position position="1"/>
    </location>
</feature>
<dbReference type="VEuPathDB" id="MicrosporidiaDB:M153_39050001592"/>
<dbReference type="AlphaFoldDB" id="A0A0R0M0U2"/>
<evidence type="ECO:0000313" key="1">
    <source>
        <dbReference type="EMBL" id="KRH92631.1"/>
    </source>
</evidence>
<dbReference type="Proteomes" id="UP000051530">
    <property type="component" value="Unassembled WGS sequence"/>
</dbReference>
<protein>
    <submittedName>
        <fullName evidence="1">Uncharacterized protein</fullName>
    </submittedName>
</protein>
<organism evidence="1 2">
    <name type="scientific">Pseudoloma neurophilia</name>
    <dbReference type="NCBI Taxonomy" id="146866"/>
    <lineage>
        <taxon>Eukaryota</taxon>
        <taxon>Fungi</taxon>
        <taxon>Fungi incertae sedis</taxon>
        <taxon>Microsporidia</taxon>
        <taxon>Pseudoloma</taxon>
    </lineage>
</organism>
<name>A0A0R0M0U2_9MICR</name>
<evidence type="ECO:0000313" key="2">
    <source>
        <dbReference type="Proteomes" id="UP000051530"/>
    </source>
</evidence>
<proteinExistence type="predicted"/>
<dbReference type="EMBL" id="LGUB01000784">
    <property type="protein sequence ID" value="KRH92631.1"/>
    <property type="molecule type" value="Genomic_DNA"/>
</dbReference>
<gene>
    <name evidence="1" type="ORF">M153_39050001592</name>
</gene>
<keyword evidence="2" id="KW-1185">Reference proteome</keyword>
<sequence>LSKTQFFIRKIWQFFSKYFISLSLIDQSCDQFGRISACDKMTDRPIILF</sequence>
<comment type="caution">
    <text evidence="1">The sequence shown here is derived from an EMBL/GenBank/DDBJ whole genome shotgun (WGS) entry which is preliminary data.</text>
</comment>
<accession>A0A0R0M0U2</accession>
<reference evidence="1 2" key="1">
    <citation type="submission" date="2015-07" db="EMBL/GenBank/DDBJ databases">
        <title>The genome of Pseudoloma neurophilia, a relevant intracellular parasite of the zebrafish.</title>
        <authorList>
            <person name="Ndikumana S."/>
            <person name="Pelin A."/>
            <person name="Sanders J."/>
            <person name="Corradi N."/>
        </authorList>
    </citation>
    <scope>NUCLEOTIDE SEQUENCE [LARGE SCALE GENOMIC DNA]</scope>
    <source>
        <strain evidence="1 2">MK1</strain>
    </source>
</reference>